<dbReference type="InterPro" id="IPR047122">
    <property type="entry name" value="Trans-enoyl_RdTase-like"/>
</dbReference>
<dbReference type="PANTHER" id="PTHR45348:SF2">
    <property type="entry name" value="ZINC-TYPE ALCOHOL DEHYDROGENASE-LIKE PROTEIN C2E1P3.01"/>
    <property type="match status" value="1"/>
</dbReference>
<dbReference type="InterPro" id="IPR011032">
    <property type="entry name" value="GroES-like_sf"/>
</dbReference>
<dbReference type="PANTHER" id="PTHR45348">
    <property type="entry name" value="HYPOTHETICAL OXIDOREDUCTASE (EUROFUNG)"/>
    <property type="match status" value="1"/>
</dbReference>
<dbReference type="GO" id="GO:0016651">
    <property type="term" value="F:oxidoreductase activity, acting on NAD(P)H"/>
    <property type="evidence" value="ECO:0007669"/>
    <property type="project" value="InterPro"/>
</dbReference>
<dbReference type="InterPro" id="IPR013149">
    <property type="entry name" value="ADH-like_C"/>
</dbReference>
<dbReference type="CDD" id="cd08249">
    <property type="entry name" value="enoyl_reductase_like"/>
    <property type="match status" value="1"/>
</dbReference>
<dbReference type="InterPro" id="IPR020843">
    <property type="entry name" value="ER"/>
</dbReference>
<dbReference type="Pfam" id="PF00107">
    <property type="entry name" value="ADH_zinc_N"/>
    <property type="match status" value="1"/>
</dbReference>
<dbReference type="Pfam" id="PF08240">
    <property type="entry name" value="ADH_N"/>
    <property type="match status" value="1"/>
</dbReference>
<dbReference type="SMART" id="SM00829">
    <property type="entry name" value="PKS_ER"/>
    <property type="match status" value="1"/>
</dbReference>
<feature type="domain" description="Enoyl reductase (ER)" evidence="1">
    <location>
        <begin position="9"/>
        <end position="268"/>
    </location>
</feature>
<dbReference type="STRING" id="230819.A0A5C3KCQ6"/>
<protein>
    <recommendedName>
        <fullName evidence="1">Enoyl reductase (ER) domain-containing protein</fullName>
    </recommendedName>
</protein>
<keyword evidence="3" id="KW-1185">Reference proteome</keyword>
<dbReference type="EMBL" id="ML210482">
    <property type="protein sequence ID" value="TFK17632.1"/>
    <property type="molecule type" value="Genomic_DNA"/>
</dbReference>
<dbReference type="Proteomes" id="UP000307440">
    <property type="component" value="Unassembled WGS sequence"/>
</dbReference>
<evidence type="ECO:0000313" key="2">
    <source>
        <dbReference type="EMBL" id="TFK17632.1"/>
    </source>
</evidence>
<evidence type="ECO:0000259" key="1">
    <source>
        <dbReference type="SMART" id="SM00829"/>
    </source>
</evidence>
<organism evidence="2 3">
    <name type="scientific">Coprinopsis marcescibilis</name>
    <name type="common">Agaric fungus</name>
    <name type="synonym">Psathyrella marcescibilis</name>
    <dbReference type="NCBI Taxonomy" id="230819"/>
    <lineage>
        <taxon>Eukaryota</taxon>
        <taxon>Fungi</taxon>
        <taxon>Dikarya</taxon>
        <taxon>Basidiomycota</taxon>
        <taxon>Agaricomycotina</taxon>
        <taxon>Agaricomycetes</taxon>
        <taxon>Agaricomycetidae</taxon>
        <taxon>Agaricales</taxon>
        <taxon>Agaricineae</taxon>
        <taxon>Psathyrellaceae</taxon>
        <taxon>Coprinopsis</taxon>
    </lineage>
</organism>
<evidence type="ECO:0000313" key="3">
    <source>
        <dbReference type="Proteomes" id="UP000307440"/>
    </source>
</evidence>
<accession>A0A5C3KCQ6</accession>
<dbReference type="InterPro" id="IPR013154">
    <property type="entry name" value="ADH-like_N"/>
</dbReference>
<dbReference type="OrthoDB" id="3233595at2759"/>
<proteinExistence type="predicted"/>
<sequence length="277" mass="29361">MDWKVQRYGLFITDCPAVIGYGIAGEVVEIGANVTNLAAGNKVIFAGEFQDTRHGSAGFQQYAIAEALTVTKIPPNVTSTQASSVPIALSATYAALYNSVPCGLEYESPMTGRGKYTRVPMIILGGSSSVGQYAIQLAKLSGFTPIVVTASYKHAEYLKSLGATDVIDRNLPADTVKAEVKAKAGKEHLGLVFDAISTAYTQQLGIDFVCSGGSLIISTIPLLKSEDKATKSAPQNIELLRTMYANLGEWLQNGDIKPNRVETLPGGLNGIPDGILD</sequence>
<gene>
    <name evidence="2" type="ORF">FA15DRAFT_710607</name>
</gene>
<name>A0A5C3KCQ6_COPMA</name>
<dbReference type="SUPFAM" id="SSF51735">
    <property type="entry name" value="NAD(P)-binding Rossmann-fold domains"/>
    <property type="match status" value="1"/>
</dbReference>
<dbReference type="Gene3D" id="3.90.180.10">
    <property type="entry name" value="Medium-chain alcohol dehydrogenases, catalytic domain"/>
    <property type="match status" value="1"/>
</dbReference>
<dbReference type="Gene3D" id="3.40.50.720">
    <property type="entry name" value="NAD(P)-binding Rossmann-like Domain"/>
    <property type="match status" value="1"/>
</dbReference>
<reference evidence="2 3" key="1">
    <citation type="journal article" date="2019" name="Nat. Ecol. Evol.">
        <title>Megaphylogeny resolves global patterns of mushroom evolution.</title>
        <authorList>
            <person name="Varga T."/>
            <person name="Krizsan K."/>
            <person name="Foldi C."/>
            <person name="Dima B."/>
            <person name="Sanchez-Garcia M."/>
            <person name="Sanchez-Ramirez S."/>
            <person name="Szollosi G.J."/>
            <person name="Szarkandi J.G."/>
            <person name="Papp V."/>
            <person name="Albert L."/>
            <person name="Andreopoulos W."/>
            <person name="Angelini C."/>
            <person name="Antonin V."/>
            <person name="Barry K.W."/>
            <person name="Bougher N.L."/>
            <person name="Buchanan P."/>
            <person name="Buyck B."/>
            <person name="Bense V."/>
            <person name="Catcheside P."/>
            <person name="Chovatia M."/>
            <person name="Cooper J."/>
            <person name="Damon W."/>
            <person name="Desjardin D."/>
            <person name="Finy P."/>
            <person name="Geml J."/>
            <person name="Haridas S."/>
            <person name="Hughes K."/>
            <person name="Justo A."/>
            <person name="Karasinski D."/>
            <person name="Kautmanova I."/>
            <person name="Kiss B."/>
            <person name="Kocsube S."/>
            <person name="Kotiranta H."/>
            <person name="LaButti K.M."/>
            <person name="Lechner B.E."/>
            <person name="Liimatainen K."/>
            <person name="Lipzen A."/>
            <person name="Lukacs Z."/>
            <person name="Mihaltcheva S."/>
            <person name="Morgado L.N."/>
            <person name="Niskanen T."/>
            <person name="Noordeloos M.E."/>
            <person name="Ohm R.A."/>
            <person name="Ortiz-Santana B."/>
            <person name="Ovrebo C."/>
            <person name="Racz N."/>
            <person name="Riley R."/>
            <person name="Savchenko A."/>
            <person name="Shiryaev A."/>
            <person name="Soop K."/>
            <person name="Spirin V."/>
            <person name="Szebenyi C."/>
            <person name="Tomsovsky M."/>
            <person name="Tulloss R.E."/>
            <person name="Uehling J."/>
            <person name="Grigoriev I.V."/>
            <person name="Vagvolgyi C."/>
            <person name="Papp T."/>
            <person name="Martin F.M."/>
            <person name="Miettinen O."/>
            <person name="Hibbett D.S."/>
            <person name="Nagy L.G."/>
        </authorList>
    </citation>
    <scope>NUCLEOTIDE SEQUENCE [LARGE SCALE GENOMIC DNA]</scope>
    <source>
        <strain evidence="2 3">CBS 121175</strain>
    </source>
</reference>
<dbReference type="AlphaFoldDB" id="A0A5C3KCQ6"/>
<dbReference type="SUPFAM" id="SSF50129">
    <property type="entry name" value="GroES-like"/>
    <property type="match status" value="1"/>
</dbReference>
<dbReference type="InterPro" id="IPR036291">
    <property type="entry name" value="NAD(P)-bd_dom_sf"/>
</dbReference>